<gene>
    <name evidence="3" type="ORF">JOQ06_017534</name>
</gene>
<feature type="transmembrane region" description="Helical" evidence="2">
    <location>
        <begin position="148"/>
        <end position="165"/>
    </location>
</feature>
<keyword evidence="2" id="KW-0472">Membrane</keyword>
<reference evidence="3" key="1">
    <citation type="submission" date="2022-11" db="EMBL/GenBank/DDBJ databases">
        <title>Chromosome-level genome of Pogonophryne albipinna.</title>
        <authorList>
            <person name="Jo E."/>
        </authorList>
    </citation>
    <scope>NUCLEOTIDE SEQUENCE</scope>
    <source>
        <strain evidence="3">SGF0006</strain>
        <tissue evidence="3">Muscle</tissue>
    </source>
</reference>
<comment type="caution">
    <text evidence="3">The sequence shown here is derived from an EMBL/GenBank/DDBJ whole genome shotgun (WGS) entry which is preliminary data.</text>
</comment>
<proteinExistence type="predicted"/>
<name>A0AAD6B1D0_9TELE</name>
<evidence type="ECO:0000256" key="2">
    <source>
        <dbReference type="SAM" id="Phobius"/>
    </source>
</evidence>
<keyword evidence="4" id="KW-1185">Reference proteome</keyword>
<organism evidence="3 4">
    <name type="scientific">Pogonophryne albipinna</name>
    <dbReference type="NCBI Taxonomy" id="1090488"/>
    <lineage>
        <taxon>Eukaryota</taxon>
        <taxon>Metazoa</taxon>
        <taxon>Chordata</taxon>
        <taxon>Craniata</taxon>
        <taxon>Vertebrata</taxon>
        <taxon>Euteleostomi</taxon>
        <taxon>Actinopterygii</taxon>
        <taxon>Neopterygii</taxon>
        <taxon>Teleostei</taxon>
        <taxon>Neoteleostei</taxon>
        <taxon>Acanthomorphata</taxon>
        <taxon>Eupercaria</taxon>
        <taxon>Perciformes</taxon>
        <taxon>Notothenioidei</taxon>
        <taxon>Pogonophryne</taxon>
    </lineage>
</organism>
<evidence type="ECO:0000313" key="3">
    <source>
        <dbReference type="EMBL" id="KAJ4936010.1"/>
    </source>
</evidence>
<evidence type="ECO:0000313" key="4">
    <source>
        <dbReference type="Proteomes" id="UP001219934"/>
    </source>
</evidence>
<dbReference type="Proteomes" id="UP001219934">
    <property type="component" value="Unassembled WGS sequence"/>
</dbReference>
<accession>A0AAD6B1D0</accession>
<dbReference type="EMBL" id="JAPTMU010000011">
    <property type="protein sequence ID" value="KAJ4936010.1"/>
    <property type="molecule type" value="Genomic_DNA"/>
</dbReference>
<sequence length="224" mass="25304">MLQDESLNVRGSFDAEISGLECTVSEPPLPSACSSPMRMQESPFPTSSSSQESLVNLIQPVGRHKQVKRKQDLSSGLLAYLEKSEDREERLQEQGQAMLKEVHGANSEFLRVFTRIELNSHSMLGSGHSVRLELDNIMKESSFKERRCVTICLLLLTAFLIFFQFQPKMSSTIIYPKATTEPPKVRSICNFPPLSPKDALEERLLLESLLGLKLLHCHLLFPWS</sequence>
<feature type="compositionally biased region" description="Low complexity" evidence="1">
    <location>
        <begin position="40"/>
        <end position="51"/>
    </location>
</feature>
<evidence type="ECO:0000256" key="1">
    <source>
        <dbReference type="SAM" id="MobiDB-lite"/>
    </source>
</evidence>
<keyword evidence="2" id="KW-1133">Transmembrane helix</keyword>
<protein>
    <submittedName>
        <fullName evidence="3">Uncharacterized protein</fullName>
    </submittedName>
</protein>
<dbReference type="AlphaFoldDB" id="A0AAD6B1D0"/>
<feature type="region of interest" description="Disordered" evidence="1">
    <location>
        <begin position="29"/>
        <end position="51"/>
    </location>
</feature>
<keyword evidence="2" id="KW-0812">Transmembrane</keyword>